<dbReference type="InterPro" id="IPR020588">
    <property type="entry name" value="RecA_ATP-bd"/>
</dbReference>
<evidence type="ECO:0000256" key="1">
    <source>
        <dbReference type="ARBA" id="ARBA00004123"/>
    </source>
</evidence>
<comment type="subcellular location">
    <subcellularLocation>
        <location evidence="1">Nucleus</location>
    </subcellularLocation>
</comment>
<dbReference type="EMBL" id="JAEPRB010000006">
    <property type="protein sequence ID" value="KAG2227544.1"/>
    <property type="molecule type" value="Genomic_DNA"/>
</dbReference>
<dbReference type="GO" id="GO:0061982">
    <property type="term" value="P:meiosis I cell cycle process"/>
    <property type="evidence" value="ECO:0007669"/>
    <property type="project" value="UniProtKB-ARBA"/>
</dbReference>
<dbReference type="PIRSF" id="PIRSF005856">
    <property type="entry name" value="Rad51"/>
    <property type="match status" value="1"/>
</dbReference>
<dbReference type="GO" id="GO:0000722">
    <property type="term" value="P:telomere maintenance via recombination"/>
    <property type="evidence" value="ECO:0007669"/>
    <property type="project" value="TreeGrafter"/>
</dbReference>
<dbReference type="Proteomes" id="UP000646827">
    <property type="component" value="Unassembled WGS sequence"/>
</dbReference>
<keyword evidence="4" id="KW-0067">ATP-binding</keyword>
<dbReference type="CDD" id="cd19491">
    <property type="entry name" value="XRCC3"/>
    <property type="match status" value="1"/>
</dbReference>
<evidence type="ECO:0000256" key="5">
    <source>
        <dbReference type="ARBA" id="ARBA00023204"/>
    </source>
</evidence>
<feature type="domain" description="RecA family profile 1" evidence="7">
    <location>
        <begin position="70"/>
        <end position="246"/>
    </location>
</feature>
<evidence type="ECO:0000256" key="6">
    <source>
        <dbReference type="ARBA" id="ARBA00023242"/>
    </source>
</evidence>
<dbReference type="SMART" id="SM00382">
    <property type="entry name" value="AAA"/>
    <property type="match status" value="1"/>
</dbReference>
<dbReference type="SUPFAM" id="SSF52540">
    <property type="entry name" value="P-loop containing nucleoside triphosphate hydrolases"/>
    <property type="match status" value="1"/>
</dbReference>
<evidence type="ECO:0000313" key="9">
    <source>
        <dbReference type="Proteomes" id="UP000646827"/>
    </source>
</evidence>
<organism evidence="8 9">
    <name type="scientific">Circinella minor</name>
    <dbReference type="NCBI Taxonomy" id="1195481"/>
    <lineage>
        <taxon>Eukaryota</taxon>
        <taxon>Fungi</taxon>
        <taxon>Fungi incertae sedis</taxon>
        <taxon>Mucoromycota</taxon>
        <taxon>Mucoromycotina</taxon>
        <taxon>Mucoromycetes</taxon>
        <taxon>Mucorales</taxon>
        <taxon>Lichtheimiaceae</taxon>
        <taxon>Circinella</taxon>
    </lineage>
</organism>
<evidence type="ECO:0000313" key="8">
    <source>
        <dbReference type="EMBL" id="KAG2227544.1"/>
    </source>
</evidence>
<dbReference type="OrthoDB" id="1861185at2759"/>
<dbReference type="PANTHER" id="PTHR46487:SF1">
    <property type="entry name" value="DNA REPAIR PROTEIN XRCC3"/>
    <property type="match status" value="1"/>
</dbReference>
<dbReference type="GO" id="GO:0071140">
    <property type="term" value="P:resolution of mitotic recombination intermediates"/>
    <property type="evidence" value="ECO:0007669"/>
    <property type="project" value="TreeGrafter"/>
</dbReference>
<accession>A0A8H7VUH2</accession>
<proteinExistence type="predicted"/>
<dbReference type="GO" id="GO:0140664">
    <property type="term" value="F:ATP-dependent DNA damage sensor activity"/>
    <property type="evidence" value="ECO:0007669"/>
    <property type="project" value="InterPro"/>
</dbReference>
<name>A0A8H7VUH2_9FUNG</name>
<dbReference type="GO" id="GO:0005657">
    <property type="term" value="C:replication fork"/>
    <property type="evidence" value="ECO:0007669"/>
    <property type="project" value="TreeGrafter"/>
</dbReference>
<evidence type="ECO:0000256" key="2">
    <source>
        <dbReference type="ARBA" id="ARBA00022741"/>
    </source>
</evidence>
<dbReference type="GO" id="GO:0000400">
    <property type="term" value="F:four-way junction DNA binding"/>
    <property type="evidence" value="ECO:0007669"/>
    <property type="project" value="TreeGrafter"/>
</dbReference>
<gene>
    <name evidence="8" type="ORF">INT45_002229</name>
</gene>
<dbReference type="GO" id="GO:0033065">
    <property type="term" value="C:Rad51C-XRCC3 complex"/>
    <property type="evidence" value="ECO:0007669"/>
    <property type="project" value="TreeGrafter"/>
</dbReference>
<dbReference type="InterPro" id="IPR047348">
    <property type="entry name" value="XRCC3-like_C"/>
</dbReference>
<reference evidence="8 9" key="1">
    <citation type="submission" date="2020-12" db="EMBL/GenBank/DDBJ databases">
        <title>Metabolic potential, ecology and presence of endohyphal bacteria is reflected in genomic diversity of Mucoromycotina.</title>
        <authorList>
            <person name="Muszewska A."/>
            <person name="Okrasinska A."/>
            <person name="Steczkiewicz K."/>
            <person name="Drgas O."/>
            <person name="Orlowska M."/>
            <person name="Perlinska-Lenart U."/>
            <person name="Aleksandrzak-Piekarczyk T."/>
            <person name="Szatraj K."/>
            <person name="Zielenkiewicz U."/>
            <person name="Pilsyk S."/>
            <person name="Malc E."/>
            <person name="Mieczkowski P."/>
            <person name="Kruszewska J.S."/>
            <person name="Biernat P."/>
            <person name="Pawlowska J."/>
        </authorList>
    </citation>
    <scope>NUCLEOTIDE SEQUENCE [LARGE SCALE GENOMIC DNA]</scope>
    <source>
        <strain evidence="8 9">CBS 142.35</strain>
    </source>
</reference>
<dbReference type="GO" id="GO:0005524">
    <property type="term" value="F:ATP binding"/>
    <property type="evidence" value="ECO:0007669"/>
    <property type="project" value="UniProtKB-KW"/>
</dbReference>
<dbReference type="InterPro" id="IPR016467">
    <property type="entry name" value="DNA_recomb/repair_RecA-like"/>
</dbReference>
<comment type="caution">
    <text evidence="8">The sequence shown here is derived from an EMBL/GenBank/DDBJ whole genome shotgun (WGS) entry which is preliminary data.</text>
</comment>
<dbReference type="PROSITE" id="PS50162">
    <property type="entry name" value="RECA_2"/>
    <property type="match status" value="1"/>
</dbReference>
<dbReference type="AlphaFoldDB" id="A0A8H7VUH2"/>
<dbReference type="InterPro" id="IPR003593">
    <property type="entry name" value="AAA+_ATPase"/>
</dbReference>
<sequence>MEQVAKRLGLSSKLEQVGLDSPNDVLIKTVGELQKLLNTNEAAILELFQAAAMELYPWKTKRQSINNTNSAETVPVDNEVIDRILGGGFPLGSVTEVVGESSSGKTQLCLQLCLSVQKPDIPCSGGAVYIHSEGQLPTVRLDQLAHAYGQKYNMDPNTLKRTIHTMHIKDREMQYRVLCYQLPVLLARRKNIRVVVIDSISAPYRGDNTVNNNDRFERINEICDIGSRLKRIAYEHNVAVVVINQVSDTVVTSTTSSDIIKNISNNRNGHGPPDELLASWMDFNLEGFDKSPLSVFWTSLTKKPVLGKSWATSVTTRIRLARSIMTDMARTRRALFVEFSPLVPRHGCEIVIDDVGVRGRVP</sequence>
<dbReference type="InterPro" id="IPR027417">
    <property type="entry name" value="P-loop_NTPase"/>
</dbReference>
<keyword evidence="6" id="KW-0539">Nucleus</keyword>
<dbReference type="PANTHER" id="PTHR46487">
    <property type="entry name" value="DNA REPAIR PROTEIN XRCC3"/>
    <property type="match status" value="1"/>
</dbReference>
<dbReference type="Gene3D" id="3.40.50.300">
    <property type="entry name" value="P-loop containing nucleotide triphosphate hydrolases"/>
    <property type="match status" value="1"/>
</dbReference>
<evidence type="ECO:0000256" key="4">
    <source>
        <dbReference type="ARBA" id="ARBA00022840"/>
    </source>
</evidence>
<protein>
    <recommendedName>
        <fullName evidence="7">RecA family profile 1 domain-containing protein</fullName>
    </recommendedName>
</protein>
<keyword evidence="9" id="KW-1185">Reference proteome</keyword>
<evidence type="ECO:0000259" key="7">
    <source>
        <dbReference type="PROSITE" id="PS50162"/>
    </source>
</evidence>
<dbReference type="Pfam" id="PF08423">
    <property type="entry name" value="Rad51"/>
    <property type="match status" value="1"/>
</dbReference>
<dbReference type="GO" id="GO:0045003">
    <property type="term" value="P:double-strand break repair via synthesis-dependent strand annealing"/>
    <property type="evidence" value="ECO:0007669"/>
    <property type="project" value="TreeGrafter"/>
</dbReference>
<dbReference type="GO" id="GO:0090656">
    <property type="term" value="P:t-circle formation"/>
    <property type="evidence" value="ECO:0007669"/>
    <property type="project" value="TreeGrafter"/>
</dbReference>
<keyword evidence="2" id="KW-0547">Nucleotide-binding</keyword>
<evidence type="ECO:0000256" key="3">
    <source>
        <dbReference type="ARBA" id="ARBA00022763"/>
    </source>
</evidence>
<keyword evidence="5" id="KW-0234">DNA repair</keyword>
<dbReference type="InterPro" id="IPR013632">
    <property type="entry name" value="Rad51_C"/>
</dbReference>
<keyword evidence="3" id="KW-0227">DNA damage</keyword>